<protein>
    <recommendedName>
        <fullName evidence="17">Sodium channel protein Nach-like</fullName>
    </recommendedName>
</protein>
<name>A0AAV7XZV7_9NEOP</name>
<evidence type="ECO:0000256" key="9">
    <source>
        <dbReference type="ARBA" id="ARBA00023136"/>
    </source>
</evidence>
<keyword evidence="6 14" id="KW-1133">Transmembrane helix</keyword>
<keyword evidence="10 12" id="KW-0739">Sodium transport</keyword>
<evidence type="ECO:0000256" key="5">
    <source>
        <dbReference type="ARBA" id="ARBA00022692"/>
    </source>
</evidence>
<feature type="region of interest" description="Disordered" evidence="13">
    <location>
        <begin position="505"/>
        <end position="536"/>
    </location>
</feature>
<keyword evidence="4 12" id="KW-0894">Sodium channel</keyword>
<dbReference type="Pfam" id="PF00858">
    <property type="entry name" value="ASC"/>
    <property type="match status" value="1"/>
</dbReference>
<comment type="similarity">
    <text evidence="2 12">Belongs to the amiloride-sensitive sodium channel (TC 1.A.6) family.</text>
</comment>
<evidence type="ECO:0000256" key="2">
    <source>
        <dbReference type="ARBA" id="ARBA00007193"/>
    </source>
</evidence>
<evidence type="ECO:0008006" key="17">
    <source>
        <dbReference type="Google" id="ProtNLM"/>
    </source>
</evidence>
<evidence type="ECO:0000256" key="14">
    <source>
        <dbReference type="SAM" id="Phobius"/>
    </source>
</evidence>
<evidence type="ECO:0000256" key="1">
    <source>
        <dbReference type="ARBA" id="ARBA00004141"/>
    </source>
</evidence>
<dbReference type="PANTHER" id="PTHR11690:SF247">
    <property type="entry name" value="PICKPOCKET 23, ISOFORM C"/>
    <property type="match status" value="1"/>
</dbReference>
<keyword evidence="3 12" id="KW-0813">Transport</keyword>
<evidence type="ECO:0000256" key="6">
    <source>
        <dbReference type="ARBA" id="ARBA00022989"/>
    </source>
</evidence>
<evidence type="ECO:0000256" key="12">
    <source>
        <dbReference type="RuleBase" id="RU000679"/>
    </source>
</evidence>
<comment type="subcellular location">
    <subcellularLocation>
        <location evidence="1">Membrane</location>
        <topology evidence="1">Multi-pass membrane protein</topology>
    </subcellularLocation>
</comment>
<evidence type="ECO:0000256" key="3">
    <source>
        <dbReference type="ARBA" id="ARBA00022448"/>
    </source>
</evidence>
<evidence type="ECO:0000256" key="11">
    <source>
        <dbReference type="ARBA" id="ARBA00023303"/>
    </source>
</evidence>
<dbReference type="Proteomes" id="UP001075354">
    <property type="component" value="Chromosome 1"/>
</dbReference>
<keyword evidence="16" id="KW-1185">Reference proteome</keyword>
<sequence length="536" mass="61432">MAASGARQPGAVSFWKKLAKARKLFRTSVGVQTREYFDKSTLHGVRYIAEESRPFHEKFMWFCTTSVGLVAALVIIVSLWEKFQTNPTITGLDTDFHNWDVPFPAVTVVWKDADEEKRAYYDGFLTALANISYDSLAALQPYVDDATLPQTDLKQIVYEVVSRCHVLVECAWKGDMELDCCPFFTPIFTENGFCYTFNMRFNETEWPDFNTRPVFKREYIQETDMTWSMSIDTDDPQNNTVFVYVGSSDDLPVMDVAPHHQWTRRISRLSFDAKETYTTSDARQLSIRQRKCVYPDEVALVTDHKYTYSACMRQCRMELAQRLCGCVPPFYSLPALSYCTLKEMGCLVKNAEKFTPKNISCPCELGCMHTVYEMEKLHEPPAEAEGSALEIGFVSWPMVRYKREVLFGWVDLLVAFGGIAGLFLGFSLLSGVEIIYYFTLRACCMVYRDKEHLEKLADEYEKMERPEVDLSLRPAFLEPPLKASPEEEWVAEDGVAAIGGLGYGKGRMYPQGQQQRRRMSIKSKKNASNWPLPYLP</sequence>
<dbReference type="EMBL" id="JAPTSV010000001">
    <property type="protein sequence ID" value="KAJ1532259.1"/>
    <property type="molecule type" value="Genomic_DNA"/>
</dbReference>
<dbReference type="Gene3D" id="2.60.470.10">
    <property type="entry name" value="Acid-sensing ion channels like domains"/>
    <property type="match status" value="1"/>
</dbReference>
<feature type="compositionally biased region" description="Basic residues" evidence="13">
    <location>
        <begin position="515"/>
        <end position="525"/>
    </location>
</feature>
<evidence type="ECO:0000256" key="13">
    <source>
        <dbReference type="SAM" id="MobiDB-lite"/>
    </source>
</evidence>
<evidence type="ECO:0000313" key="16">
    <source>
        <dbReference type="Proteomes" id="UP001075354"/>
    </source>
</evidence>
<keyword evidence="9 14" id="KW-0472">Membrane</keyword>
<comment type="caution">
    <text evidence="15">The sequence shown here is derived from an EMBL/GenBank/DDBJ whole genome shotgun (WGS) entry which is preliminary data.</text>
</comment>
<evidence type="ECO:0000256" key="4">
    <source>
        <dbReference type="ARBA" id="ARBA00022461"/>
    </source>
</evidence>
<keyword evidence="5 12" id="KW-0812">Transmembrane</keyword>
<organism evidence="15 16">
    <name type="scientific">Megalurothrips usitatus</name>
    <name type="common">bean blossom thrips</name>
    <dbReference type="NCBI Taxonomy" id="439358"/>
    <lineage>
        <taxon>Eukaryota</taxon>
        <taxon>Metazoa</taxon>
        <taxon>Ecdysozoa</taxon>
        <taxon>Arthropoda</taxon>
        <taxon>Hexapoda</taxon>
        <taxon>Insecta</taxon>
        <taxon>Pterygota</taxon>
        <taxon>Neoptera</taxon>
        <taxon>Paraneoptera</taxon>
        <taxon>Thysanoptera</taxon>
        <taxon>Terebrantia</taxon>
        <taxon>Thripoidea</taxon>
        <taxon>Thripidae</taxon>
        <taxon>Megalurothrips</taxon>
    </lineage>
</organism>
<feature type="transmembrane region" description="Helical" evidence="14">
    <location>
        <begin position="59"/>
        <end position="80"/>
    </location>
</feature>
<keyword evidence="7" id="KW-0915">Sodium</keyword>
<dbReference type="Gene3D" id="1.10.287.770">
    <property type="entry name" value="YojJ-like"/>
    <property type="match status" value="1"/>
</dbReference>
<accession>A0AAV7XZV7</accession>
<feature type="transmembrane region" description="Helical" evidence="14">
    <location>
        <begin position="405"/>
        <end position="438"/>
    </location>
</feature>
<evidence type="ECO:0000256" key="7">
    <source>
        <dbReference type="ARBA" id="ARBA00023053"/>
    </source>
</evidence>
<dbReference type="PANTHER" id="PTHR11690">
    <property type="entry name" value="AMILORIDE-SENSITIVE SODIUM CHANNEL-RELATED"/>
    <property type="match status" value="1"/>
</dbReference>
<proteinExistence type="inferred from homology"/>
<keyword evidence="8 12" id="KW-0406">Ion transport</keyword>
<reference evidence="15" key="1">
    <citation type="submission" date="2022-12" db="EMBL/GenBank/DDBJ databases">
        <title>Chromosome-level genome assembly of the bean flower thrips Megalurothrips usitatus.</title>
        <authorList>
            <person name="Ma L."/>
            <person name="Liu Q."/>
            <person name="Li H."/>
            <person name="Cai W."/>
        </authorList>
    </citation>
    <scope>NUCLEOTIDE SEQUENCE</scope>
    <source>
        <strain evidence="15">Cailab_2022a</strain>
    </source>
</reference>
<evidence type="ECO:0000256" key="10">
    <source>
        <dbReference type="ARBA" id="ARBA00023201"/>
    </source>
</evidence>
<evidence type="ECO:0000256" key="8">
    <source>
        <dbReference type="ARBA" id="ARBA00023065"/>
    </source>
</evidence>
<gene>
    <name evidence="15" type="ORF">ONE63_000875</name>
</gene>
<dbReference type="GO" id="GO:0005886">
    <property type="term" value="C:plasma membrane"/>
    <property type="evidence" value="ECO:0007669"/>
    <property type="project" value="TreeGrafter"/>
</dbReference>
<dbReference type="InterPro" id="IPR001873">
    <property type="entry name" value="ENaC"/>
</dbReference>
<dbReference type="AlphaFoldDB" id="A0AAV7XZV7"/>
<dbReference type="GO" id="GO:0015280">
    <property type="term" value="F:ligand-gated sodium channel activity"/>
    <property type="evidence" value="ECO:0007669"/>
    <property type="project" value="TreeGrafter"/>
</dbReference>
<evidence type="ECO:0000313" key="15">
    <source>
        <dbReference type="EMBL" id="KAJ1532259.1"/>
    </source>
</evidence>
<keyword evidence="11 12" id="KW-0407">Ion channel</keyword>